<dbReference type="EMBL" id="AP014569">
    <property type="protein sequence ID" value="BAO84343.1"/>
    <property type="molecule type" value="Genomic_DNA"/>
</dbReference>
<gene>
    <name evidence="1" type="ORF">SMCB_2115</name>
</gene>
<accession>A0A060NXW7</accession>
<dbReference type="STRING" id="1458426.SMCB_2115"/>
<evidence type="ECO:0000313" key="1">
    <source>
        <dbReference type="EMBL" id="BAO84343.1"/>
    </source>
</evidence>
<keyword evidence="2" id="KW-1185">Reference proteome</keyword>
<name>A0A060NXW7_9BURK</name>
<dbReference type="HOGENOM" id="CLU_1276752_0_0_4"/>
<reference evidence="1 2" key="1">
    <citation type="journal article" date="2014" name="Nat. Commun.">
        <title>Physiological and genomic features of highly alkaliphilic hydrogen-utilizing Betaproteobacteria from a continental serpentinizing site.</title>
        <authorList>
            <person name="Suzuki S."/>
            <person name="Kuenen J.G."/>
            <person name="Schipper K."/>
            <person name="van der Velde S."/>
            <person name="Ishii S."/>
            <person name="Wu A."/>
            <person name="Sorokin D.Y."/>
            <person name="Tenney A."/>
            <person name="Meng X.Y."/>
            <person name="Morrill P.L."/>
            <person name="Kamagata Y."/>
            <person name="Muyzer G."/>
            <person name="Nealson K.H."/>
        </authorList>
    </citation>
    <scope>NUCLEOTIDE SEQUENCE [LARGE SCALE GENOMIC DNA]</scope>
    <source>
        <strain evidence="1 2">B1</strain>
    </source>
</reference>
<proteinExistence type="predicted"/>
<protein>
    <submittedName>
        <fullName evidence="1">Exoribonuclease R</fullName>
    </submittedName>
</protein>
<evidence type="ECO:0000313" key="2">
    <source>
        <dbReference type="Proteomes" id="UP000066014"/>
    </source>
</evidence>
<sequence>MFTHVLTIADQARAVGRRFGLWAVLGLLVGLLAGCAAGPRVPDWQIEAHGAQQRAIRAELEGRQRVAELEWQRALEAAQRTARADQMARLALSRCAVAQASLDLAERCEAAQPVLPRAGAAEQAYARYLLGQAQAADLEWLPSAHRPTARRLLEPAAAGEAVALLRAIDDPLARLVAASVWLRAQRLDPEALALAVQTASEQGWRRPLLAWLRVQVDMAQRRGEAELAAAAQQRIEWLLAAPAAPATPATPARSGP</sequence>
<dbReference type="KEGG" id="cbab:SMCB_2115"/>
<organism evidence="1 2">
    <name type="scientific">Serpentinimonas maccroryi</name>
    <dbReference type="NCBI Taxonomy" id="1458426"/>
    <lineage>
        <taxon>Bacteria</taxon>
        <taxon>Pseudomonadati</taxon>
        <taxon>Pseudomonadota</taxon>
        <taxon>Betaproteobacteria</taxon>
        <taxon>Burkholderiales</taxon>
        <taxon>Comamonadaceae</taxon>
        <taxon>Serpentinimonas</taxon>
    </lineage>
</organism>
<dbReference type="AlphaFoldDB" id="A0A060NXW7"/>
<dbReference type="Proteomes" id="UP000066014">
    <property type="component" value="Chromosome"/>
</dbReference>
<dbReference type="RefSeq" id="WP_231851205.1">
    <property type="nucleotide sequence ID" value="NZ_AP014569.1"/>
</dbReference>